<name>A0A0N9HYT9_9PSEU</name>
<dbReference type="KEGG" id="kphy:AOZ06_10705"/>
<gene>
    <name evidence="4" type="ORF">AOZ06_10705</name>
</gene>
<dbReference type="AlphaFoldDB" id="A0A0N9HYT9"/>
<accession>A0A0N9HYT9</accession>
<dbReference type="GO" id="GO:0005829">
    <property type="term" value="C:cytosol"/>
    <property type="evidence" value="ECO:0007669"/>
    <property type="project" value="TreeGrafter"/>
</dbReference>
<proteinExistence type="predicted"/>
<evidence type="ECO:0000313" key="4">
    <source>
        <dbReference type="EMBL" id="ALG07330.1"/>
    </source>
</evidence>
<feature type="domain" description="Hydantoinase/oxoprolinase N-terminal" evidence="3">
    <location>
        <begin position="14"/>
        <end position="174"/>
    </location>
</feature>
<dbReference type="InterPro" id="IPR002821">
    <property type="entry name" value="Hydantoinase_A"/>
</dbReference>
<feature type="domain" description="Hydantoinase A/oxoprolinase" evidence="2">
    <location>
        <begin position="195"/>
        <end position="309"/>
    </location>
</feature>
<dbReference type="STRING" id="860235.AOZ06_10705"/>
<evidence type="ECO:0000259" key="3">
    <source>
        <dbReference type="Pfam" id="PF05378"/>
    </source>
</evidence>
<dbReference type="EMBL" id="CP012752">
    <property type="protein sequence ID" value="ALG07330.1"/>
    <property type="molecule type" value="Genomic_DNA"/>
</dbReference>
<sequence length="475" mass="48834">MALPGSRSAAAVLDHDGRVVVAVEHETETAESVLDAVLDAARPHGITASKIDHVVFAVTDLRVMDALAAATGYWRGWPGRLAKVAAVRLGAATTSVPPLTLWPPEMRDRVVVASTCLSGGAMLDGSDYEPLDIEGLLAFARQISGTVGAVAITGVFSSVTPRHELAAAEVIREEMGASGAILLSHEYGGLGLVERENATIMQAALTAPVAEEAAKLLTAVNQRGLSRAEVFLARSDGTIATLDNAVTHPLSLLGATDATSVVGAALLSDEQDALVGLTKVDGTVRAVCALTDGRPRMTVGHTKVTGVPTGLSIPALVPIHASVEEAIDRAKDAPGDLPLLLVGPGARTFVQSLSPRIVGTALAGTVRVESPVDAEAAAAVGAAAAPVVGEARRIVPLNSPHLDEIRAAVREAARASAMRAGADPAKVALVCVEEKPLAYLSDPTVMMRVRAGGPPRAGWMSGKAKAAVHAREDAR</sequence>
<reference evidence="4 5" key="1">
    <citation type="submission" date="2015-07" db="EMBL/GenBank/DDBJ databases">
        <title>Genome sequencing of Kibdelosporangium phytohabitans.</title>
        <authorList>
            <person name="Qin S."/>
            <person name="Xing K."/>
        </authorList>
    </citation>
    <scope>NUCLEOTIDE SEQUENCE [LARGE SCALE GENOMIC DNA]</scope>
    <source>
        <strain evidence="4 5">KLBMP1111</strain>
    </source>
</reference>
<organism evidence="4 5">
    <name type="scientific">Kibdelosporangium phytohabitans</name>
    <dbReference type="NCBI Taxonomy" id="860235"/>
    <lineage>
        <taxon>Bacteria</taxon>
        <taxon>Bacillati</taxon>
        <taxon>Actinomycetota</taxon>
        <taxon>Actinomycetes</taxon>
        <taxon>Pseudonocardiales</taxon>
        <taxon>Pseudonocardiaceae</taxon>
        <taxon>Kibdelosporangium</taxon>
    </lineage>
</organism>
<dbReference type="GO" id="GO:0006749">
    <property type="term" value="P:glutathione metabolic process"/>
    <property type="evidence" value="ECO:0007669"/>
    <property type="project" value="TreeGrafter"/>
</dbReference>
<dbReference type="Proteomes" id="UP000063699">
    <property type="component" value="Chromosome"/>
</dbReference>
<dbReference type="InterPro" id="IPR008040">
    <property type="entry name" value="Hydant_A_N"/>
</dbReference>
<dbReference type="Pfam" id="PF01968">
    <property type="entry name" value="Hydantoinase_A"/>
    <property type="match status" value="1"/>
</dbReference>
<dbReference type="PANTHER" id="PTHR11365:SF23">
    <property type="entry name" value="HYPOTHETICAL 5-OXOPROLINASE (EUROFUNG)-RELATED"/>
    <property type="match status" value="1"/>
</dbReference>
<protein>
    <submittedName>
        <fullName evidence="4">Uncharacterized protein</fullName>
    </submittedName>
</protein>
<evidence type="ECO:0000313" key="5">
    <source>
        <dbReference type="Proteomes" id="UP000063699"/>
    </source>
</evidence>
<dbReference type="PANTHER" id="PTHR11365">
    <property type="entry name" value="5-OXOPROLINASE RELATED"/>
    <property type="match status" value="1"/>
</dbReference>
<dbReference type="GO" id="GO:0017168">
    <property type="term" value="F:5-oxoprolinase (ATP-hydrolyzing) activity"/>
    <property type="evidence" value="ECO:0007669"/>
    <property type="project" value="TreeGrafter"/>
</dbReference>
<dbReference type="InterPro" id="IPR045079">
    <property type="entry name" value="Oxoprolinase-like"/>
</dbReference>
<dbReference type="Pfam" id="PF05378">
    <property type="entry name" value="Hydant_A_N"/>
    <property type="match status" value="1"/>
</dbReference>
<feature type="region of interest" description="Disordered" evidence="1">
    <location>
        <begin position="456"/>
        <end position="475"/>
    </location>
</feature>
<evidence type="ECO:0000256" key="1">
    <source>
        <dbReference type="SAM" id="MobiDB-lite"/>
    </source>
</evidence>
<keyword evidence="5" id="KW-1185">Reference proteome</keyword>
<evidence type="ECO:0000259" key="2">
    <source>
        <dbReference type="Pfam" id="PF01968"/>
    </source>
</evidence>